<comment type="subcellular location">
    <subcellularLocation>
        <location evidence="1">Cell envelope</location>
    </subcellularLocation>
</comment>
<dbReference type="Gene3D" id="3.40.50.2300">
    <property type="match status" value="2"/>
</dbReference>
<evidence type="ECO:0000313" key="7">
    <source>
        <dbReference type="Proteomes" id="UP000191418"/>
    </source>
</evidence>
<feature type="domain" description="Periplasmic binding protein" evidence="5">
    <location>
        <begin position="40"/>
        <end position="306"/>
    </location>
</feature>
<feature type="chain" id="PRO_5012526960" description="Periplasmic binding protein domain-containing protein" evidence="4">
    <location>
        <begin position="25"/>
        <end position="366"/>
    </location>
</feature>
<feature type="signal peptide" evidence="4">
    <location>
        <begin position="1"/>
        <end position="24"/>
    </location>
</feature>
<dbReference type="GO" id="GO:0030246">
    <property type="term" value="F:carbohydrate binding"/>
    <property type="evidence" value="ECO:0007669"/>
    <property type="project" value="UniProtKB-ARBA"/>
</dbReference>
<evidence type="ECO:0000256" key="2">
    <source>
        <dbReference type="ARBA" id="ARBA00007639"/>
    </source>
</evidence>
<organism evidence="6 7">
    <name type="scientific">Oceanospirillum multiglobuliferum</name>
    <dbReference type="NCBI Taxonomy" id="64969"/>
    <lineage>
        <taxon>Bacteria</taxon>
        <taxon>Pseudomonadati</taxon>
        <taxon>Pseudomonadota</taxon>
        <taxon>Gammaproteobacteria</taxon>
        <taxon>Oceanospirillales</taxon>
        <taxon>Oceanospirillaceae</taxon>
        <taxon>Oceanospirillum</taxon>
    </lineage>
</organism>
<dbReference type="AlphaFoldDB" id="A0A1T4P145"/>
<dbReference type="STRING" id="64969.SAMN02745127_01303"/>
<comment type="similarity">
    <text evidence="2">Belongs to the bacterial solute-binding protein 2 family.</text>
</comment>
<evidence type="ECO:0000313" key="6">
    <source>
        <dbReference type="EMBL" id="OPX55087.1"/>
    </source>
</evidence>
<reference evidence="6 7" key="1">
    <citation type="submission" date="2017-01" db="EMBL/GenBank/DDBJ databases">
        <title>Genome Sequencing of a Marine Spirillum, Oceanospirillum multiglobuliferum ATCC 33336, from Japan.</title>
        <authorList>
            <person name="Carney J.G."/>
            <person name="Trachtenberg A.M."/>
            <person name="Rheaume B.A."/>
            <person name="Linnane J.D."/>
            <person name="Pitts N.L."/>
            <person name="Mykles D.L."/>
            <person name="Maclea K.S."/>
        </authorList>
    </citation>
    <scope>NUCLEOTIDE SEQUENCE [LARGE SCALE GENOMIC DNA]</scope>
    <source>
        <strain evidence="6 7">ATCC 33336</strain>
    </source>
</reference>
<dbReference type="GO" id="GO:0030313">
    <property type="term" value="C:cell envelope"/>
    <property type="evidence" value="ECO:0007669"/>
    <property type="project" value="UniProtKB-SubCell"/>
</dbReference>
<dbReference type="EMBL" id="MTSM01000013">
    <property type="protein sequence ID" value="OPX55087.1"/>
    <property type="molecule type" value="Genomic_DNA"/>
</dbReference>
<evidence type="ECO:0000256" key="3">
    <source>
        <dbReference type="ARBA" id="ARBA00022729"/>
    </source>
</evidence>
<evidence type="ECO:0000256" key="4">
    <source>
        <dbReference type="SAM" id="SignalP"/>
    </source>
</evidence>
<dbReference type="OrthoDB" id="245475at2"/>
<dbReference type="Pfam" id="PF13407">
    <property type="entry name" value="Peripla_BP_4"/>
    <property type="match status" value="1"/>
</dbReference>
<dbReference type="InterPro" id="IPR028082">
    <property type="entry name" value="Peripla_BP_I"/>
</dbReference>
<name>A0A1T4P145_9GAMM</name>
<dbReference type="GO" id="GO:0055085">
    <property type="term" value="P:transmembrane transport"/>
    <property type="evidence" value="ECO:0007669"/>
    <property type="project" value="UniProtKB-ARBA"/>
</dbReference>
<comment type="caution">
    <text evidence="6">The sequence shown here is derived from an EMBL/GenBank/DDBJ whole genome shotgun (WGS) entry which is preliminary data.</text>
</comment>
<sequence>MLKVTALLWLLLSTSLLFSKGAYAINKSTEQHKDAHKLSFVLMVNNNDSQFWLLSQNAALAAAKDLGVELQVINLKNNPLRPMRVLSTLLASNRVPDAVIFSNFKNTGDDILKRLEQYKIKSFVFDNGFAPEQRVGEPGKQFNYWQGQLLSYNQEASKRLTKELIETGLKVLPTPLRIVALEGAPSAYVNRERLLGFYDAVNDYGKQVVVEQVFTTHWRRKDTRNAVLAAKQRYPNAQLFWAASDEIAISAIDTLVELGEEPGLDTFVVGFDRLPLIEKRLQKGQILNSYGGHYMSAAWAVIYMFDHLNGFNPEPRSMRLPLIGAHETSGLIFDSQIREGHFSDINFKIYSKKYGLSHQDYPFLAP</sequence>
<gene>
    <name evidence="6" type="ORF">BTE48_10675</name>
</gene>
<accession>A0A1T4P145</accession>
<keyword evidence="7" id="KW-1185">Reference proteome</keyword>
<evidence type="ECO:0000256" key="1">
    <source>
        <dbReference type="ARBA" id="ARBA00004196"/>
    </source>
</evidence>
<dbReference type="PANTHER" id="PTHR46847:SF1">
    <property type="entry name" value="D-ALLOSE-BINDING PERIPLASMIC PROTEIN-RELATED"/>
    <property type="match status" value="1"/>
</dbReference>
<evidence type="ECO:0000259" key="5">
    <source>
        <dbReference type="Pfam" id="PF13407"/>
    </source>
</evidence>
<protein>
    <recommendedName>
        <fullName evidence="5">Periplasmic binding protein domain-containing protein</fullName>
    </recommendedName>
</protein>
<keyword evidence="3 4" id="KW-0732">Signal</keyword>
<dbReference type="RefSeq" id="WP_078744926.1">
    <property type="nucleotide sequence ID" value="NZ_FUXG01000007.1"/>
</dbReference>
<dbReference type="Proteomes" id="UP000191418">
    <property type="component" value="Unassembled WGS sequence"/>
</dbReference>
<proteinExistence type="inferred from homology"/>
<dbReference type="InterPro" id="IPR025997">
    <property type="entry name" value="SBP_2_dom"/>
</dbReference>
<dbReference type="PANTHER" id="PTHR46847">
    <property type="entry name" value="D-ALLOSE-BINDING PERIPLASMIC PROTEIN-RELATED"/>
    <property type="match status" value="1"/>
</dbReference>
<dbReference type="SUPFAM" id="SSF53822">
    <property type="entry name" value="Periplasmic binding protein-like I"/>
    <property type="match status" value="1"/>
</dbReference>